<accession>A0A1I8FCC4</accession>
<dbReference type="InterPro" id="IPR002110">
    <property type="entry name" value="Ankyrin_rpt"/>
</dbReference>
<organism evidence="5 6">
    <name type="scientific">Macrostomum lignano</name>
    <dbReference type="NCBI Taxonomy" id="282301"/>
    <lineage>
        <taxon>Eukaryota</taxon>
        <taxon>Metazoa</taxon>
        <taxon>Spiralia</taxon>
        <taxon>Lophotrochozoa</taxon>
        <taxon>Platyhelminthes</taxon>
        <taxon>Rhabditophora</taxon>
        <taxon>Macrostomorpha</taxon>
        <taxon>Macrostomida</taxon>
        <taxon>Macrostomidae</taxon>
        <taxon>Macrostomum</taxon>
    </lineage>
</organism>
<dbReference type="PROSITE" id="PS50088">
    <property type="entry name" value="ANK_REPEAT"/>
    <property type="match status" value="1"/>
</dbReference>
<keyword evidence="5" id="KW-1185">Reference proteome</keyword>
<dbReference type="GO" id="GO:0016765">
    <property type="term" value="F:transferase activity, transferring alkyl or aryl (other than methyl) groups"/>
    <property type="evidence" value="ECO:0007669"/>
    <property type="project" value="TreeGrafter"/>
</dbReference>
<sequence>AMGSNGSRQFFSSTGSVSLHGLLGDRNTQICAAKANNCLSTSGLSASRSATLPETGLGLDRPIGTWLLYLPCAWRHHLGKLQLACCQDPLVLGPIRTCAAALLHARRGYERTEDRPIPSGQVTVPRATAFLIGQSLLPLAFCFNSTGSPLVWASLRSLRQGDDLMVGVKSTALLFGDATKILADRLHSGMSLLLATAGANAQLRPVLSRRRVVASVQLDNPADCLAKFKSNRNLGLAFWLAIVLDNFLACPCPALGAALRSLWHKDATALHLASYIGHKDIWGMRDTVRKLLNSGATLDGLDDASLKKYAKRASCRLKKPLRQLDSRLHRRWRKKRRRQYSSSSSAFIIKVLAAGYSMGDSSTQRRWRELTSKFADAEVGSGGGADDSRSAAFTAVARCVRRLLATVAPRSDWKLELQRLPPRCGSAGPDLATAGDLAELLEMLAFDCGFPVSGSLADCLAGLRLLADWRRCLSSNREKVQARLGRALDAYDASLCLCNALLSMEQAECTGRLAPAAEEFINQTLSALEGTEEPRHLVQLLALPSLKMLSVFVNEELPSALAKATSGGGARARADSPVETAMQQRALLETFATLSLLNAIKRRPGNGVGCLDNGLAEQLLNYLCDQLPAPAPAATAKAAMLRFPSNGLPDQPDRADFAGCSSLFSGFIRLDDFRLTDAIYQTLISVNLVQENGFRDKRYSGSEAELISGPVQLLGPARTRPGQLRGCPALLLVRLQPPLFRPAGHRLPASATMPLPACTGPCASAAVPLPVRTPTSTPTARSAPDSRTIGESDAVAAAASEEVDLSVRLQQLLQCLGALLASPGLDRRHSRRLFASPEIQLMLRRVARSLRAAVGSAYQICAVVALMAACLSGATAATRCTWASVNEQYRHTSTLRCLMAAAPGQTVALPCDDVDQDAQGQLVARPVRHHMDAHLRERPNWPRRRQISLSAWPSRQFSFWCHLGVVAGFCVLNKLPRCRRGTAPRTPPLGHIEDALNFESLISACSLSGRLASAPTVYCCFRSSSRSWCFNAYEGLRLLFWLCRTCKSVKYFFRTNQKVHLSLNGSIELGPLSCSCCDRLHSPELVAREAAKTDASRYANQMTRCCCWCEIAVQNGQADCLHTACTLVRRLGWARGRLLCVRALLVNVRQQAGIGRCSCTSSTCRTCWLMNGIGLAPGEVRLA</sequence>
<dbReference type="InterPro" id="IPR039653">
    <property type="entry name" value="Prenyltransferase"/>
</dbReference>
<evidence type="ECO:0000256" key="1">
    <source>
        <dbReference type="ARBA" id="ARBA00005985"/>
    </source>
</evidence>
<dbReference type="AlphaFoldDB" id="A0A1I8FCC4"/>
<evidence type="ECO:0000313" key="6">
    <source>
        <dbReference type="WBParaSite" id="maker-unitig_27665-snap-gene-0.2-mRNA-1"/>
    </source>
</evidence>
<evidence type="ECO:0000313" key="5">
    <source>
        <dbReference type="Proteomes" id="UP000095280"/>
    </source>
</evidence>
<feature type="region of interest" description="Disordered" evidence="4">
    <location>
        <begin position="769"/>
        <end position="788"/>
    </location>
</feature>
<evidence type="ECO:0000256" key="2">
    <source>
        <dbReference type="ARBA" id="ARBA00022679"/>
    </source>
</evidence>
<dbReference type="PANTHER" id="PTHR11048">
    <property type="entry name" value="PRENYLTRANSFERASES"/>
    <property type="match status" value="1"/>
</dbReference>
<keyword evidence="3" id="KW-0040">ANK repeat</keyword>
<dbReference type="WBParaSite" id="maker-unitig_27665-snap-gene-0.2-mRNA-1">
    <property type="protein sequence ID" value="maker-unitig_27665-snap-gene-0.2-mRNA-1"/>
    <property type="gene ID" value="maker-unitig_27665-snap-gene-0.2"/>
</dbReference>
<name>A0A1I8FCC4_9PLAT</name>
<dbReference type="GO" id="GO:0005886">
    <property type="term" value="C:plasma membrane"/>
    <property type="evidence" value="ECO:0007669"/>
    <property type="project" value="TreeGrafter"/>
</dbReference>
<dbReference type="GO" id="GO:0006744">
    <property type="term" value="P:ubiquinone biosynthetic process"/>
    <property type="evidence" value="ECO:0007669"/>
    <property type="project" value="TreeGrafter"/>
</dbReference>
<feature type="compositionally biased region" description="Low complexity" evidence="4">
    <location>
        <begin position="770"/>
        <end position="783"/>
    </location>
</feature>
<keyword evidence="2" id="KW-0808">Transferase</keyword>
<reference evidence="6" key="1">
    <citation type="submission" date="2016-11" db="UniProtKB">
        <authorList>
            <consortium name="WormBaseParasite"/>
        </authorList>
    </citation>
    <scope>IDENTIFICATION</scope>
</reference>
<dbReference type="Proteomes" id="UP000095280">
    <property type="component" value="Unplaced"/>
</dbReference>
<dbReference type="PANTHER" id="PTHR11048:SF28">
    <property type="entry name" value="4-HYDROXYBENZOATE POLYPRENYLTRANSFERASE, MITOCHONDRIAL"/>
    <property type="match status" value="1"/>
</dbReference>
<protein>
    <submittedName>
        <fullName evidence="6">ANK_REP_REGION domain-containing protein</fullName>
    </submittedName>
</protein>
<dbReference type="Gene3D" id="1.20.120.1780">
    <property type="entry name" value="UbiA prenyltransferase"/>
    <property type="match status" value="1"/>
</dbReference>
<feature type="repeat" description="ANK" evidence="3">
    <location>
        <begin position="265"/>
        <end position="303"/>
    </location>
</feature>
<comment type="similarity">
    <text evidence="1">Belongs to the UbiA prenyltransferase family.</text>
</comment>
<evidence type="ECO:0000256" key="4">
    <source>
        <dbReference type="SAM" id="MobiDB-lite"/>
    </source>
</evidence>
<proteinExistence type="inferred from homology"/>
<evidence type="ECO:0000256" key="3">
    <source>
        <dbReference type="PROSITE-ProRule" id="PRU00023"/>
    </source>
</evidence>